<dbReference type="EnsemblMetazoa" id="GPPI027939-RA">
    <property type="protein sequence ID" value="GPPI027939-PA"/>
    <property type="gene ID" value="GPPI027939"/>
</dbReference>
<evidence type="ECO:0000313" key="1">
    <source>
        <dbReference type="EnsemblMetazoa" id="GPPI027939-PA"/>
    </source>
</evidence>
<accession>A0A1B0BF06</accession>
<proteinExistence type="predicted"/>
<evidence type="ECO:0000313" key="2">
    <source>
        <dbReference type="Proteomes" id="UP000092460"/>
    </source>
</evidence>
<dbReference type="VEuPathDB" id="VectorBase:GPPI027939"/>
<protein>
    <submittedName>
        <fullName evidence="1">Uncharacterized protein</fullName>
    </submittedName>
</protein>
<name>A0A1B0BF06_9MUSC</name>
<keyword evidence="2" id="KW-1185">Reference proteome</keyword>
<dbReference type="EMBL" id="JXJN01013232">
    <property type="status" value="NOT_ANNOTATED_CDS"/>
    <property type="molecule type" value="Genomic_DNA"/>
</dbReference>
<dbReference type="Proteomes" id="UP000092460">
    <property type="component" value="Unassembled WGS sequence"/>
</dbReference>
<organism evidence="1 2">
    <name type="scientific">Glossina palpalis gambiensis</name>
    <dbReference type="NCBI Taxonomy" id="67801"/>
    <lineage>
        <taxon>Eukaryota</taxon>
        <taxon>Metazoa</taxon>
        <taxon>Ecdysozoa</taxon>
        <taxon>Arthropoda</taxon>
        <taxon>Hexapoda</taxon>
        <taxon>Insecta</taxon>
        <taxon>Pterygota</taxon>
        <taxon>Neoptera</taxon>
        <taxon>Endopterygota</taxon>
        <taxon>Diptera</taxon>
        <taxon>Brachycera</taxon>
        <taxon>Muscomorpha</taxon>
        <taxon>Hippoboscoidea</taxon>
        <taxon>Glossinidae</taxon>
        <taxon>Glossina</taxon>
    </lineage>
</organism>
<dbReference type="AlphaFoldDB" id="A0A1B0BF06"/>
<reference evidence="2" key="1">
    <citation type="submission" date="2015-01" db="EMBL/GenBank/DDBJ databases">
        <authorList>
            <person name="Aksoy S."/>
            <person name="Warren W."/>
            <person name="Wilson R.K."/>
        </authorList>
    </citation>
    <scope>NUCLEOTIDE SEQUENCE [LARGE SCALE GENOMIC DNA]</scope>
    <source>
        <strain evidence="2">IAEA</strain>
    </source>
</reference>
<sequence length="74" mass="8264">MLSCVVCLVSFTGDLSLKINVNKLIRNIEMANAELTKPTHPIDMKLFKGHHIVRMQNVKTPTPTTTTTTAQEQL</sequence>
<reference evidence="1" key="2">
    <citation type="submission" date="2020-05" db="UniProtKB">
        <authorList>
            <consortium name="EnsemblMetazoa"/>
        </authorList>
    </citation>
    <scope>IDENTIFICATION</scope>
    <source>
        <strain evidence="1">IAEA</strain>
    </source>
</reference>